<evidence type="ECO:0000256" key="9">
    <source>
        <dbReference type="ARBA" id="ARBA00023284"/>
    </source>
</evidence>
<evidence type="ECO:0000256" key="1">
    <source>
        <dbReference type="ARBA" id="ARBA00004141"/>
    </source>
</evidence>
<dbReference type="GO" id="GO:0048038">
    <property type="term" value="F:quinone binding"/>
    <property type="evidence" value="ECO:0007669"/>
    <property type="project" value="UniProtKB-KW"/>
</dbReference>
<evidence type="ECO:0000313" key="12">
    <source>
        <dbReference type="EMBL" id="OHA61319.1"/>
    </source>
</evidence>
<feature type="transmembrane region" description="Helical" evidence="10">
    <location>
        <begin position="58"/>
        <end position="77"/>
    </location>
</feature>
<keyword evidence="4" id="KW-0874">Quinone</keyword>
<feature type="transmembrane region" description="Helical" evidence="10">
    <location>
        <begin position="113"/>
        <end position="136"/>
    </location>
</feature>
<keyword evidence="8" id="KW-1015">Disulfide bond</keyword>
<protein>
    <recommendedName>
        <fullName evidence="11">Vitamin K epoxide reductase domain-containing protein</fullName>
    </recommendedName>
</protein>
<dbReference type="SMART" id="SM00756">
    <property type="entry name" value="VKc"/>
    <property type="match status" value="1"/>
</dbReference>
<keyword evidence="5 10" id="KW-1133">Transmembrane helix</keyword>
<evidence type="ECO:0000256" key="4">
    <source>
        <dbReference type="ARBA" id="ARBA00022719"/>
    </source>
</evidence>
<dbReference type="EMBL" id="MHTL01000002">
    <property type="protein sequence ID" value="OHA61319.1"/>
    <property type="molecule type" value="Genomic_DNA"/>
</dbReference>
<dbReference type="PANTHER" id="PTHR34573:SF1">
    <property type="entry name" value="VITAMIN K EPOXIDE REDUCTASE DOMAIN-CONTAINING PROTEIN"/>
    <property type="match status" value="1"/>
</dbReference>
<comment type="similarity">
    <text evidence="2">Belongs to the VKOR family.</text>
</comment>
<organism evidence="12 13">
    <name type="scientific">Candidatus Vogelbacteria bacterium RIFOXYD1_FULL_51_18</name>
    <dbReference type="NCBI Taxonomy" id="1802440"/>
    <lineage>
        <taxon>Bacteria</taxon>
        <taxon>Candidatus Vogeliibacteriota</taxon>
    </lineage>
</organism>
<dbReference type="GO" id="GO:0016020">
    <property type="term" value="C:membrane"/>
    <property type="evidence" value="ECO:0007669"/>
    <property type="project" value="UniProtKB-SubCell"/>
</dbReference>
<dbReference type="CDD" id="cd12916">
    <property type="entry name" value="VKOR_1"/>
    <property type="match status" value="1"/>
</dbReference>
<proteinExistence type="inferred from homology"/>
<evidence type="ECO:0000256" key="2">
    <source>
        <dbReference type="ARBA" id="ARBA00006214"/>
    </source>
</evidence>
<evidence type="ECO:0000256" key="10">
    <source>
        <dbReference type="SAM" id="Phobius"/>
    </source>
</evidence>
<dbReference type="InterPro" id="IPR044698">
    <property type="entry name" value="VKOR/LTO1"/>
</dbReference>
<evidence type="ECO:0000256" key="7">
    <source>
        <dbReference type="ARBA" id="ARBA00023136"/>
    </source>
</evidence>
<dbReference type="Pfam" id="PF07884">
    <property type="entry name" value="VKOR"/>
    <property type="match status" value="1"/>
</dbReference>
<evidence type="ECO:0000313" key="13">
    <source>
        <dbReference type="Proteomes" id="UP000177090"/>
    </source>
</evidence>
<evidence type="ECO:0000256" key="3">
    <source>
        <dbReference type="ARBA" id="ARBA00022692"/>
    </source>
</evidence>
<gene>
    <name evidence="12" type="ORF">A2569_00485</name>
</gene>
<comment type="caution">
    <text evidence="12">The sequence shown here is derived from an EMBL/GenBank/DDBJ whole genome shotgun (WGS) entry which is preliminary data.</text>
</comment>
<dbReference type="Gene3D" id="1.20.1440.130">
    <property type="entry name" value="VKOR domain"/>
    <property type="match status" value="1"/>
</dbReference>
<dbReference type="PANTHER" id="PTHR34573">
    <property type="entry name" value="VKC DOMAIN-CONTAINING PROTEIN"/>
    <property type="match status" value="1"/>
</dbReference>
<sequence length="146" mass="16017">MTYKTVAGFWIALAFLGLIDAGYITVKYYSGGEVACPITGGCSDVLTSAYSQIMGFPVSAYGLIFYLAALLLAFLYLDSGRKWIENAMPLLGFTGFLFTLWFVYLQIFVIEAICFYCMVSALLSTTIFALALAAFLTHRGETAIQD</sequence>
<dbReference type="Proteomes" id="UP000177090">
    <property type="component" value="Unassembled WGS sequence"/>
</dbReference>
<keyword evidence="9" id="KW-0676">Redox-active center</keyword>
<dbReference type="GO" id="GO:0016491">
    <property type="term" value="F:oxidoreductase activity"/>
    <property type="evidence" value="ECO:0007669"/>
    <property type="project" value="UniProtKB-KW"/>
</dbReference>
<name>A0A1G2QMK2_9BACT</name>
<keyword evidence="7 10" id="KW-0472">Membrane</keyword>
<keyword evidence="6" id="KW-0560">Oxidoreductase</keyword>
<dbReference type="InterPro" id="IPR012932">
    <property type="entry name" value="VKOR"/>
</dbReference>
<keyword evidence="3 10" id="KW-0812">Transmembrane</keyword>
<feature type="transmembrane region" description="Helical" evidence="10">
    <location>
        <begin position="89"/>
        <end position="107"/>
    </location>
</feature>
<dbReference type="InterPro" id="IPR038354">
    <property type="entry name" value="VKOR_sf"/>
</dbReference>
<reference evidence="12 13" key="1">
    <citation type="journal article" date="2016" name="Nat. Commun.">
        <title>Thousands of microbial genomes shed light on interconnected biogeochemical processes in an aquifer system.</title>
        <authorList>
            <person name="Anantharaman K."/>
            <person name="Brown C.T."/>
            <person name="Hug L.A."/>
            <person name="Sharon I."/>
            <person name="Castelle C.J."/>
            <person name="Probst A.J."/>
            <person name="Thomas B.C."/>
            <person name="Singh A."/>
            <person name="Wilkins M.J."/>
            <person name="Karaoz U."/>
            <person name="Brodie E.L."/>
            <person name="Williams K.H."/>
            <person name="Hubbard S.S."/>
            <person name="Banfield J.F."/>
        </authorList>
    </citation>
    <scope>NUCLEOTIDE SEQUENCE [LARGE SCALE GENOMIC DNA]</scope>
</reference>
<comment type="subcellular location">
    <subcellularLocation>
        <location evidence="1">Membrane</location>
        <topology evidence="1">Multi-pass membrane protein</topology>
    </subcellularLocation>
</comment>
<feature type="domain" description="Vitamin K epoxide reductase" evidence="11">
    <location>
        <begin position="4"/>
        <end position="135"/>
    </location>
</feature>
<evidence type="ECO:0000259" key="11">
    <source>
        <dbReference type="SMART" id="SM00756"/>
    </source>
</evidence>
<dbReference type="AlphaFoldDB" id="A0A1G2QMK2"/>
<evidence type="ECO:0000256" key="6">
    <source>
        <dbReference type="ARBA" id="ARBA00023002"/>
    </source>
</evidence>
<evidence type="ECO:0000256" key="5">
    <source>
        <dbReference type="ARBA" id="ARBA00022989"/>
    </source>
</evidence>
<accession>A0A1G2QMK2</accession>
<evidence type="ECO:0000256" key="8">
    <source>
        <dbReference type="ARBA" id="ARBA00023157"/>
    </source>
</evidence>
<dbReference type="STRING" id="1802440.A2569_00485"/>